<keyword evidence="14" id="KW-1185">Reference proteome</keyword>
<dbReference type="GO" id="GO:0046872">
    <property type="term" value="F:metal ion binding"/>
    <property type="evidence" value="ECO:0007669"/>
    <property type="project" value="UniProtKB-KW"/>
</dbReference>
<keyword evidence="7" id="KW-0479">Metal-binding</keyword>
<evidence type="ECO:0000259" key="12">
    <source>
        <dbReference type="SMART" id="SM00849"/>
    </source>
</evidence>
<evidence type="ECO:0000313" key="13">
    <source>
        <dbReference type="EMBL" id="GIX65199.1"/>
    </source>
</evidence>
<dbReference type="SUPFAM" id="SSF56281">
    <property type="entry name" value="Metallo-hydrolase/oxidoreductase"/>
    <property type="match status" value="2"/>
</dbReference>
<keyword evidence="10" id="KW-0862">Zinc</keyword>
<dbReference type="EMBL" id="BPLF01000004">
    <property type="protein sequence ID" value="GIX65199.1"/>
    <property type="molecule type" value="Genomic_DNA"/>
</dbReference>
<evidence type="ECO:0000256" key="10">
    <source>
        <dbReference type="ARBA" id="ARBA00022833"/>
    </source>
</evidence>
<dbReference type="Pfam" id="PF12706">
    <property type="entry name" value="Lactamase_B_2"/>
    <property type="match status" value="1"/>
</dbReference>
<dbReference type="Gene3D" id="3.60.15.10">
    <property type="entry name" value="Ribonuclease Z/Hydroxyacylglutathione hydrolase-like"/>
    <property type="match status" value="2"/>
</dbReference>
<gene>
    <name evidence="13" type="ORF">BcabD6B2_46340</name>
</gene>
<accession>A0AAV4LYL9</accession>
<evidence type="ECO:0000256" key="8">
    <source>
        <dbReference type="ARBA" id="ARBA00022759"/>
    </source>
</evidence>
<dbReference type="PANTHER" id="PTHR12553">
    <property type="entry name" value="ZINC PHOSPHODIESTERASE ELAC PROTEIN 2"/>
    <property type="match status" value="1"/>
</dbReference>
<dbReference type="InterPro" id="IPR036866">
    <property type="entry name" value="RibonucZ/Hydroxyglut_hydro"/>
</dbReference>
<feature type="compositionally biased region" description="Basic residues" evidence="11">
    <location>
        <begin position="7"/>
        <end position="22"/>
    </location>
</feature>
<comment type="similarity">
    <text evidence="3">Belongs to the RNase Z family.</text>
</comment>
<keyword evidence="9" id="KW-0378">Hydrolase</keyword>
<dbReference type="EC" id="3.1.26.11" evidence="4"/>
<dbReference type="Proteomes" id="UP001497744">
    <property type="component" value="Unassembled WGS sequence"/>
</dbReference>
<dbReference type="CDD" id="cd07718">
    <property type="entry name" value="RNaseZ_ELAC1_ELAC2-C-term-like_MBL-fold"/>
    <property type="match status" value="1"/>
</dbReference>
<evidence type="ECO:0000256" key="4">
    <source>
        <dbReference type="ARBA" id="ARBA00012477"/>
    </source>
</evidence>
<proteinExistence type="inferred from homology"/>
<comment type="catalytic activity">
    <reaction evidence="1">
        <text>Endonucleolytic cleavage of RNA, removing extra 3' nucleotides from tRNA precursor, generating 3' termini of tRNAs. A 3'-hydroxy group is left at the tRNA terminus and a 5'-phosphoryl group is left at the trailer molecule.</text>
        <dbReference type="EC" id="3.1.26.11"/>
    </reaction>
</comment>
<evidence type="ECO:0000256" key="5">
    <source>
        <dbReference type="ARBA" id="ARBA00022694"/>
    </source>
</evidence>
<evidence type="ECO:0000256" key="1">
    <source>
        <dbReference type="ARBA" id="ARBA00000402"/>
    </source>
</evidence>
<dbReference type="RefSeq" id="XP_067717268.1">
    <property type="nucleotide sequence ID" value="XM_067861167.1"/>
</dbReference>
<comment type="cofactor">
    <cofactor evidence="2">
        <name>Zn(2+)</name>
        <dbReference type="ChEBI" id="CHEBI:29105"/>
    </cofactor>
</comment>
<evidence type="ECO:0000256" key="11">
    <source>
        <dbReference type="SAM" id="MobiDB-lite"/>
    </source>
</evidence>
<dbReference type="GeneID" id="94196680"/>
<sequence>MHLPHRDIHRHRRRPHGPHPRRRADGDGGAPGLRAAQDSGPPAGDREPVRRPVGSTSPRPPHLPSRTKLGILPRDIAGNDFVEVIKEHNLTIYAACYAGAGCNTTHIIEGVNHLKVAYLIVFDDTKGHFNLEKANKFGVLAGPDYGRLKRGEPVQAEDGSWVQPNQVIDEPIKGKTVLILHSNSPEALRNVARARQLVGSLDYVFWMNTTHTMDSDALRGTTTMRCDEPLTRELDYVALTTACYLNEIHVAYAPQLFQSVLSRGYNASDYCWGLNHFRKVEVDTSLFLPPLSRLILSPPDKVEVLMDESCYRSKQPSFKVGGEWHTFIPLQLEDESARMPPFDEKLAAEPYIAFLGTGCSSPAPLRNVSGILLRVTDDFAVLLDAGEGTLHQIYCLSRSFDSFVQTICSIRLVFISHSHADHHMGLYSILALRRRYAQLKGDRRRPVVVVTKRNLRWMSFYNEHISRIQYDFVEARGADGHPASVCVDGLRLECFEVEHVPDSFGAILTHRLIGRIVYSGDTRPCPSLEAAATGCDVLIQEASFSDYDHEQALQRGHTTYSEAVNLAAKCRVGVVLLTHFSQRYKTIDVDLPTGHGNVIVAYDLMRIPLKAIGAIVGPLEKINDHLQTMFNDLSD</sequence>
<dbReference type="InterPro" id="IPR001279">
    <property type="entry name" value="Metallo-B-lactamas"/>
</dbReference>
<evidence type="ECO:0000256" key="6">
    <source>
        <dbReference type="ARBA" id="ARBA00022722"/>
    </source>
</evidence>
<name>A0AAV4LYL9_BABCB</name>
<keyword evidence="6" id="KW-0540">Nuclease</keyword>
<evidence type="ECO:0000256" key="9">
    <source>
        <dbReference type="ARBA" id="ARBA00022801"/>
    </source>
</evidence>
<dbReference type="GO" id="GO:0005739">
    <property type="term" value="C:mitochondrion"/>
    <property type="evidence" value="ECO:0007669"/>
    <property type="project" value="TreeGrafter"/>
</dbReference>
<dbReference type="InterPro" id="IPR047151">
    <property type="entry name" value="RNZ2-like"/>
</dbReference>
<keyword evidence="5" id="KW-0819">tRNA processing</keyword>
<organism evidence="13 14">
    <name type="scientific">Babesia caballi</name>
    <dbReference type="NCBI Taxonomy" id="5871"/>
    <lineage>
        <taxon>Eukaryota</taxon>
        <taxon>Sar</taxon>
        <taxon>Alveolata</taxon>
        <taxon>Apicomplexa</taxon>
        <taxon>Aconoidasida</taxon>
        <taxon>Piroplasmida</taxon>
        <taxon>Babesiidae</taxon>
        <taxon>Babesia</taxon>
    </lineage>
</organism>
<keyword evidence="8" id="KW-0255">Endonuclease</keyword>
<evidence type="ECO:0000313" key="14">
    <source>
        <dbReference type="Proteomes" id="UP001497744"/>
    </source>
</evidence>
<evidence type="ECO:0000256" key="3">
    <source>
        <dbReference type="ARBA" id="ARBA00007823"/>
    </source>
</evidence>
<evidence type="ECO:0000256" key="2">
    <source>
        <dbReference type="ARBA" id="ARBA00001947"/>
    </source>
</evidence>
<dbReference type="AlphaFoldDB" id="A0AAV4LYL9"/>
<dbReference type="SMART" id="SM00849">
    <property type="entry name" value="Lactamase_B"/>
    <property type="match status" value="1"/>
</dbReference>
<comment type="caution">
    <text evidence="13">The sequence shown here is derived from an EMBL/GenBank/DDBJ whole genome shotgun (WGS) entry which is preliminary data.</text>
</comment>
<feature type="region of interest" description="Disordered" evidence="11">
    <location>
        <begin position="1"/>
        <end position="70"/>
    </location>
</feature>
<evidence type="ECO:0000256" key="7">
    <source>
        <dbReference type="ARBA" id="ARBA00022723"/>
    </source>
</evidence>
<feature type="domain" description="Metallo-beta-lactamase" evidence="12">
    <location>
        <begin position="367"/>
        <end position="557"/>
    </location>
</feature>
<reference evidence="13 14" key="1">
    <citation type="submission" date="2021-06" db="EMBL/GenBank/DDBJ databases">
        <title>Genome sequence of Babesia caballi.</title>
        <authorList>
            <person name="Yamagishi J."/>
            <person name="Kidaka T."/>
            <person name="Ochi A."/>
        </authorList>
    </citation>
    <scope>NUCLEOTIDE SEQUENCE [LARGE SCALE GENOMIC DNA]</scope>
    <source>
        <strain evidence="13">USDA-D6B2</strain>
    </source>
</reference>
<dbReference type="PANTHER" id="PTHR12553:SF49">
    <property type="entry name" value="ZINC PHOSPHODIESTERASE ELAC PROTEIN 2"/>
    <property type="match status" value="1"/>
</dbReference>
<dbReference type="GO" id="GO:1990180">
    <property type="term" value="P:mitochondrial tRNA 3'-end processing"/>
    <property type="evidence" value="ECO:0007669"/>
    <property type="project" value="TreeGrafter"/>
</dbReference>
<dbReference type="GO" id="GO:0042781">
    <property type="term" value="F:3'-tRNA processing endoribonuclease activity"/>
    <property type="evidence" value="ECO:0007669"/>
    <property type="project" value="UniProtKB-EC"/>
</dbReference>
<protein>
    <recommendedName>
        <fullName evidence="4">ribonuclease Z</fullName>
        <ecNumber evidence="4">3.1.26.11</ecNumber>
    </recommendedName>
</protein>